<evidence type="ECO:0000313" key="2">
    <source>
        <dbReference type="Proteomes" id="UP001500218"/>
    </source>
</evidence>
<proteinExistence type="predicted"/>
<dbReference type="PANTHER" id="PTHR30528:SF0">
    <property type="entry name" value="CYTOPLASMIC PROTEIN"/>
    <property type="match status" value="1"/>
</dbReference>
<dbReference type="Pfam" id="PF06224">
    <property type="entry name" value="AlkZ-like"/>
    <property type="match status" value="1"/>
</dbReference>
<keyword evidence="2" id="KW-1185">Reference proteome</keyword>
<protein>
    <submittedName>
        <fullName evidence="1">Winged helix-turn-helix domain-containing protein</fullName>
    </submittedName>
</protein>
<name>A0ABP4YQ63_9ACTN</name>
<gene>
    <name evidence="1" type="ORF">GCM10009682_49980</name>
</gene>
<dbReference type="InterPro" id="IPR009351">
    <property type="entry name" value="AlkZ-like"/>
</dbReference>
<organism evidence="1 2">
    <name type="scientific">Luedemannella flava</name>
    <dbReference type="NCBI Taxonomy" id="349316"/>
    <lineage>
        <taxon>Bacteria</taxon>
        <taxon>Bacillati</taxon>
        <taxon>Actinomycetota</taxon>
        <taxon>Actinomycetes</taxon>
        <taxon>Micromonosporales</taxon>
        <taxon>Micromonosporaceae</taxon>
        <taxon>Luedemannella</taxon>
    </lineage>
</organism>
<dbReference type="RefSeq" id="WP_344137223.1">
    <property type="nucleotide sequence ID" value="NZ_BAAALT010000205.1"/>
</dbReference>
<dbReference type="EMBL" id="BAAALT010000205">
    <property type="protein sequence ID" value="GAA1823692.1"/>
    <property type="molecule type" value="Genomic_DNA"/>
</dbReference>
<dbReference type="Proteomes" id="UP001500218">
    <property type="component" value="Unassembled WGS sequence"/>
</dbReference>
<dbReference type="PANTHER" id="PTHR30528">
    <property type="entry name" value="CYTOPLASMIC PROTEIN"/>
    <property type="match status" value="1"/>
</dbReference>
<reference evidence="2" key="1">
    <citation type="journal article" date="2019" name="Int. J. Syst. Evol. Microbiol.">
        <title>The Global Catalogue of Microorganisms (GCM) 10K type strain sequencing project: providing services to taxonomists for standard genome sequencing and annotation.</title>
        <authorList>
            <consortium name="The Broad Institute Genomics Platform"/>
            <consortium name="The Broad Institute Genome Sequencing Center for Infectious Disease"/>
            <person name="Wu L."/>
            <person name="Ma J."/>
        </authorList>
    </citation>
    <scope>NUCLEOTIDE SEQUENCE [LARGE SCALE GENOMIC DNA]</scope>
    <source>
        <strain evidence="2">JCM 13250</strain>
    </source>
</reference>
<sequence length="377" mass="42589">MVVHELSRRDARRIAVRAQLLARPRPTELLEVVRELTFLQVDPTAAVAPSADLVIFSRLGASSRFGELAGALARGDLVEHLGRVRPWADMALYRAEMAGWADREDLLDWEEHQREWVDANDACRRDILDRLEIDGPLTSAQLPDTCWVPWRSSGWNNNRNVGRLLEFMVCRGEVAVAGRRGREKLWDLAERVYPDEAVPEDEALRERARRWLRSLGIARATRTENARESAHAATVGEPAVVEGVRGMWRVDPAQLGQPFTGRTALLSPLDRLVFDRPRMADLFEFDYQLEMYKPAAKRRWGYYALPILSGDRLVGKLDATADRRAGALRVTAVHEDAPFDAPTAEAVRHEIENLAAWLGLEPVLPGRAAPPALWRHR</sequence>
<comment type="caution">
    <text evidence="1">The sequence shown here is derived from an EMBL/GenBank/DDBJ whole genome shotgun (WGS) entry which is preliminary data.</text>
</comment>
<accession>A0ABP4YQ63</accession>
<evidence type="ECO:0000313" key="1">
    <source>
        <dbReference type="EMBL" id="GAA1823692.1"/>
    </source>
</evidence>